<protein>
    <submittedName>
        <fullName evidence="2">Uncharacterized protein</fullName>
    </submittedName>
</protein>
<sequence length="205" mass="22880">DLQRKVTELKRRLQQRRSAGEALSDRAEAALAGRRQSPRNPSRRRRGSDGSNSGESSFDGAPRVDAGRRIAHLVRDLPGALLSSGMEQIKRYLARRGGADPDQSLGELAANVAQYITSAWHGHHPQSEMGVRNVREMRAVGECLDGLRAMEQATKDGHWQVARHRELRDDHRVGLARQEEVHDAVRKRRQLHGLAERVTKAKKGG</sequence>
<name>A0ABN9WJE3_9DINO</name>
<accession>A0ABN9WJE3</accession>
<feature type="non-terminal residue" evidence="2">
    <location>
        <position position="1"/>
    </location>
</feature>
<feature type="compositionally biased region" description="Low complexity" evidence="1">
    <location>
        <begin position="49"/>
        <end position="60"/>
    </location>
</feature>
<organism evidence="2 3">
    <name type="scientific">Prorocentrum cordatum</name>
    <dbReference type="NCBI Taxonomy" id="2364126"/>
    <lineage>
        <taxon>Eukaryota</taxon>
        <taxon>Sar</taxon>
        <taxon>Alveolata</taxon>
        <taxon>Dinophyceae</taxon>
        <taxon>Prorocentrales</taxon>
        <taxon>Prorocentraceae</taxon>
        <taxon>Prorocentrum</taxon>
    </lineage>
</organism>
<proteinExistence type="predicted"/>
<dbReference type="Proteomes" id="UP001189429">
    <property type="component" value="Unassembled WGS sequence"/>
</dbReference>
<evidence type="ECO:0000256" key="1">
    <source>
        <dbReference type="SAM" id="MobiDB-lite"/>
    </source>
</evidence>
<reference evidence="2" key="1">
    <citation type="submission" date="2023-10" db="EMBL/GenBank/DDBJ databases">
        <authorList>
            <person name="Chen Y."/>
            <person name="Shah S."/>
            <person name="Dougan E. K."/>
            <person name="Thang M."/>
            <person name="Chan C."/>
        </authorList>
    </citation>
    <scope>NUCLEOTIDE SEQUENCE [LARGE SCALE GENOMIC DNA]</scope>
</reference>
<feature type="compositionally biased region" description="Basic and acidic residues" evidence="1">
    <location>
        <begin position="1"/>
        <end position="11"/>
    </location>
</feature>
<evidence type="ECO:0000313" key="3">
    <source>
        <dbReference type="Proteomes" id="UP001189429"/>
    </source>
</evidence>
<feature type="non-terminal residue" evidence="2">
    <location>
        <position position="205"/>
    </location>
</feature>
<feature type="region of interest" description="Disordered" evidence="1">
    <location>
        <begin position="1"/>
        <end position="63"/>
    </location>
</feature>
<evidence type="ECO:0000313" key="2">
    <source>
        <dbReference type="EMBL" id="CAK0886648.1"/>
    </source>
</evidence>
<dbReference type="EMBL" id="CAUYUJ010018835">
    <property type="protein sequence ID" value="CAK0886648.1"/>
    <property type="molecule type" value="Genomic_DNA"/>
</dbReference>
<comment type="caution">
    <text evidence="2">The sequence shown here is derived from an EMBL/GenBank/DDBJ whole genome shotgun (WGS) entry which is preliminary data.</text>
</comment>
<gene>
    <name evidence="2" type="ORF">PCOR1329_LOCUS67944</name>
</gene>
<keyword evidence="3" id="KW-1185">Reference proteome</keyword>